<dbReference type="EMBL" id="BSOG01000006">
    <property type="protein sequence ID" value="GLR14879.1"/>
    <property type="molecule type" value="Genomic_DNA"/>
</dbReference>
<dbReference type="Pfam" id="PF14339">
    <property type="entry name" value="DUF4394"/>
    <property type="match status" value="1"/>
</dbReference>
<dbReference type="SUPFAM" id="SSF75011">
    <property type="entry name" value="3-carboxy-cis,cis-mucoante lactonizing enzyme"/>
    <property type="match status" value="1"/>
</dbReference>
<name>A0ABQ5YPP7_9NEIS</name>
<evidence type="ECO:0000313" key="3">
    <source>
        <dbReference type="EMBL" id="GLR14879.1"/>
    </source>
</evidence>
<proteinExistence type="predicted"/>
<gene>
    <name evidence="3" type="ORF">GCM10007907_36690</name>
</gene>
<sequence length="289" mass="29821">MSRLVPLFACSLLAACATAPSQQPRSETAWVLTAGGKLLRMNAGVPGKIEQTLSISGLTAGERLLGIDFRSANEKLYGLTSGGRLYVIEPSNGQATAVAPMGVTLPVAGEWGLDFNPVVDRLRVVNYDGVNLRLHPDTGAQLDGDASAEGVQQDARLAYVDGDPSMGQKPAIAGAAYTYSKVSKTGTTNFAIDAAAATLVTQGTREGVQPAVGPNSGKLYTVGKLGAQPEGGVGFDISWKDNAAFAAFRTAGSRAPSLYLVDLNTGAARLIGEIASSEPVIGLAIAPSW</sequence>
<feature type="chain" id="PRO_5047401236" description="DUF4394 domain-containing protein" evidence="1">
    <location>
        <begin position="20"/>
        <end position="289"/>
    </location>
</feature>
<feature type="signal peptide" evidence="1">
    <location>
        <begin position="1"/>
        <end position="19"/>
    </location>
</feature>
<dbReference type="Proteomes" id="UP001156706">
    <property type="component" value="Unassembled WGS sequence"/>
</dbReference>
<dbReference type="PROSITE" id="PS51257">
    <property type="entry name" value="PROKAR_LIPOPROTEIN"/>
    <property type="match status" value="1"/>
</dbReference>
<organism evidence="3 4">
    <name type="scientific">Chitinimonas prasina</name>
    <dbReference type="NCBI Taxonomy" id="1434937"/>
    <lineage>
        <taxon>Bacteria</taxon>
        <taxon>Pseudomonadati</taxon>
        <taxon>Pseudomonadota</taxon>
        <taxon>Betaproteobacteria</taxon>
        <taxon>Neisseriales</taxon>
        <taxon>Chitinibacteraceae</taxon>
        <taxon>Chitinimonas</taxon>
    </lineage>
</organism>
<reference evidence="4" key="1">
    <citation type="journal article" date="2019" name="Int. J. Syst. Evol. Microbiol.">
        <title>The Global Catalogue of Microorganisms (GCM) 10K type strain sequencing project: providing services to taxonomists for standard genome sequencing and annotation.</title>
        <authorList>
            <consortium name="The Broad Institute Genomics Platform"/>
            <consortium name="The Broad Institute Genome Sequencing Center for Infectious Disease"/>
            <person name="Wu L."/>
            <person name="Ma J."/>
        </authorList>
    </citation>
    <scope>NUCLEOTIDE SEQUENCE [LARGE SCALE GENOMIC DNA]</scope>
    <source>
        <strain evidence="4">NBRC 110044</strain>
    </source>
</reference>
<protein>
    <recommendedName>
        <fullName evidence="2">DUF4394 domain-containing protein</fullName>
    </recommendedName>
</protein>
<keyword evidence="4" id="KW-1185">Reference proteome</keyword>
<feature type="domain" description="DUF4394" evidence="2">
    <location>
        <begin position="38"/>
        <end position="284"/>
    </location>
</feature>
<evidence type="ECO:0000259" key="2">
    <source>
        <dbReference type="Pfam" id="PF14339"/>
    </source>
</evidence>
<evidence type="ECO:0000313" key="4">
    <source>
        <dbReference type="Proteomes" id="UP001156706"/>
    </source>
</evidence>
<keyword evidence="1" id="KW-0732">Signal</keyword>
<accession>A0ABQ5YPP7</accession>
<dbReference type="RefSeq" id="WP_284197952.1">
    <property type="nucleotide sequence ID" value="NZ_BSOG01000006.1"/>
</dbReference>
<comment type="caution">
    <text evidence="3">The sequence shown here is derived from an EMBL/GenBank/DDBJ whole genome shotgun (WGS) entry which is preliminary data.</text>
</comment>
<evidence type="ECO:0000256" key="1">
    <source>
        <dbReference type="SAM" id="SignalP"/>
    </source>
</evidence>
<dbReference type="InterPro" id="IPR025507">
    <property type="entry name" value="DUF4394"/>
</dbReference>